<name>A0AA40D1E2_9PEZI</name>
<keyword evidence="3" id="KW-1185">Reference proteome</keyword>
<feature type="chain" id="PRO_5041357530" evidence="1">
    <location>
        <begin position="21"/>
        <end position="114"/>
    </location>
</feature>
<comment type="caution">
    <text evidence="2">The sequence shown here is derived from an EMBL/GenBank/DDBJ whole genome shotgun (WGS) entry which is preliminary data.</text>
</comment>
<dbReference type="AlphaFoldDB" id="A0AA40D1E2"/>
<reference evidence="2" key="1">
    <citation type="submission" date="2023-06" db="EMBL/GenBank/DDBJ databases">
        <title>Genome-scale phylogeny and comparative genomics of the fungal order Sordariales.</title>
        <authorList>
            <consortium name="Lawrence Berkeley National Laboratory"/>
            <person name="Hensen N."/>
            <person name="Bonometti L."/>
            <person name="Westerberg I."/>
            <person name="Brannstrom I.O."/>
            <person name="Guillou S."/>
            <person name="Cros-Aarteil S."/>
            <person name="Calhoun S."/>
            <person name="Haridas S."/>
            <person name="Kuo A."/>
            <person name="Mondo S."/>
            <person name="Pangilinan J."/>
            <person name="Riley R."/>
            <person name="Labutti K."/>
            <person name="Andreopoulos B."/>
            <person name="Lipzen A."/>
            <person name="Chen C."/>
            <person name="Yanf M."/>
            <person name="Daum C."/>
            <person name="Ng V."/>
            <person name="Clum A."/>
            <person name="Steindorff A."/>
            <person name="Ohm R."/>
            <person name="Martin F."/>
            <person name="Silar P."/>
            <person name="Natvig D."/>
            <person name="Lalanne C."/>
            <person name="Gautier V."/>
            <person name="Ament-Velasquez S.L."/>
            <person name="Kruys A."/>
            <person name="Hutchinson M.I."/>
            <person name="Powell A.J."/>
            <person name="Barry K."/>
            <person name="Miller A.N."/>
            <person name="Grigoriev I.V."/>
            <person name="Debuchy R."/>
            <person name="Gladieux P."/>
            <person name="Thoren M.H."/>
            <person name="Johannesson H."/>
        </authorList>
    </citation>
    <scope>NUCLEOTIDE SEQUENCE</scope>
    <source>
        <strain evidence="2">SMH2532-1</strain>
    </source>
</reference>
<evidence type="ECO:0000256" key="1">
    <source>
        <dbReference type="SAM" id="SignalP"/>
    </source>
</evidence>
<organism evidence="2 3">
    <name type="scientific">Cercophora newfieldiana</name>
    <dbReference type="NCBI Taxonomy" id="92897"/>
    <lineage>
        <taxon>Eukaryota</taxon>
        <taxon>Fungi</taxon>
        <taxon>Dikarya</taxon>
        <taxon>Ascomycota</taxon>
        <taxon>Pezizomycotina</taxon>
        <taxon>Sordariomycetes</taxon>
        <taxon>Sordariomycetidae</taxon>
        <taxon>Sordariales</taxon>
        <taxon>Lasiosphaeriaceae</taxon>
        <taxon>Cercophora</taxon>
    </lineage>
</organism>
<feature type="signal peptide" evidence="1">
    <location>
        <begin position="1"/>
        <end position="20"/>
    </location>
</feature>
<evidence type="ECO:0000313" key="3">
    <source>
        <dbReference type="Proteomes" id="UP001174936"/>
    </source>
</evidence>
<accession>A0AA40D1E2</accession>
<sequence length="114" mass="13000">MASWVACRLLLQMSLVLIWGADKRVVRIGRMPAGRGTLAALPAELRKFLLSSHDAFGPTFHRWPVLADTLYWEYVCAPVLKVFQPYELEQIAQAHDFVLAVYRQLAYSICGHIR</sequence>
<dbReference type="Proteomes" id="UP001174936">
    <property type="component" value="Unassembled WGS sequence"/>
</dbReference>
<gene>
    <name evidence="2" type="ORF">B0T16DRAFT_452496</name>
</gene>
<protein>
    <submittedName>
        <fullName evidence="2">Uncharacterized protein</fullName>
    </submittedName>
</protein>
<evidence type="ECO:0000313" key="2">
    <source>
        <dbReference type="EMBL" id="KAK0656993.1"/>
    </source>
</evidence>
<keyword evidence="1" id="KW-0732">Signal</keyword>
<proteinExistence type="predicted"/>
<dbReference type="EMBL" id="JAULSV010000001">
    <property type="protein sequence ID" value="KAK0656993.1"/>
    <property type="molecule type" value="Genomic_DNA"/>
</dbReference>